<sequence length="885" mass="99521">MSNDNDIRQLSAKHNVNVLEEASYILWYIWRDKHTRYESLQACTARLQEDQQLYQVLKDAHRNGKYHGIRNWGTEPSSLEKKSIEQTISTFISELRPEMTRLVHGKIALPVWQPNESFEENVTSHLSGLRIPELKGKPNLLLHDLGSFQEDKTLAQRLENIFMANSHSFLVNTSGSGKTRLLLEGLCQHWGFYFTSLVDSSLLGSSDVQNAISTYVPDSPGFWSKLPPAGSSGYDTCLKSNRQIASRVFRQIFLARLLIFNLFVETMSGTSSEKHQVLKYRWLLLQLRPSLLSPQIWDIFDDLARKLADASDSFINYQTKALLSRVRTLLTEKKGASQTPLFCVLDEAQHAASQLSLSFRSDQNGAHRPILREIVRAWESQGAGHGVFMVVAGTGISKDVVDQAMASAIMKDSRYRWCSDTGAFDNMDIQRRYLRKYFPPSYLKTDAGAQLLERLWYWLHGRHRFTAGYVAEAILDGFKRPHSLLNAYIRHFSEFTVTDAQSFVKAEPDIPLAPFSQLKLDFSKLKKNQEMLNTIHQLTTHYLMRSVLLPLGRDEAVFVEYGFARFTDSETKTVAVDEPLVLLAATNWINANHESSYKIFARQIHINDSASNGFENYIAFCIDLIFSKGRFCVNEVFTFVGTPPSWTNQTAELISLHRSGSGLLDCGVRHSASAGPSVTFGSNAKSAAATSAWLDCRGRATICFPDKAMGPDLIFVLRLEDESLVWVALQAKYTKGIKGTLPRNVLRKAIRSVTPSEFFLNKDGNPHSPASYPDLLEGTIDRLKALPNRNTKAGSCSLLRVIVTFPADVNLKRCSSTEDPDNDDHPIAVLNMALVKQHTRKLSPVEYLQGLEGPLEKTGVKRKRGGPYAGNTTGVVLRKRTKLKI</sequence>
<dbReference type="OrthoDB" id="2393824at2759"/>
<dbReference type="AlphaFoldDB" id="A0A5C3KHL9"/>
<dbReference type="STRING" id="230819.A0A5C3KHL9"/>
<dbReference type="InterPro" id="IPR027417">
    <property type="entry name" value="P-loop_NTPase"/>
</dbReference>
<organism evidence="1 2">
    <name type="scientific">Coprinopsis marcescibilis</name>
    <name type="common">Agaric fungus</name>
    <name type="synonym">Psathyrella marcescibilis</name>
    <dbReference type="NCBI Taxonomy" id="230819"/>
    <lineage>
        <taxon>Eukaryota</taxon>
        <taxon>Fungi</taxon>
        <taxon>Dikarya</taxon>
        <taxon>Basidiomycota</taxon>
        <taxon>Agaricomycotina</taxon>
        <taxon>Agaricomycetes</taxon>
        <taxon>Agaricomycetidae</taxon>
        <taxon>Agaricales</taxon>
        <taxon>Agaricineae</taxon>
        <taxon>Psathyrellaceae</taxon>
        <taxon>Coprinopsis</taxon>
    </lineage>
</organism>
<gene>
    <name evidence="1" type="ORF">FA15DRAFT_648142</name>
</gene>
<reference evidence="1 2" key="1">
    <citation type="journal article" date="2019" name="Nat. Ecol. Evol.">
        <title>Megaphylogeny resolves global patterns of mushroom evolution.</title>
        <authorList>
            <person name="Varga T."/>
            <person name="Krizsan K."/>
            <person name="Foldi C."/>
            <person name="Dima B."/>
            <person name="Sanchez-Garcia M."/>
            <person name="Sanchez-Ramirez S."/>
            <person name="Szollosi G.J."/>
            <person name="Szarkandi J.G."/>
            <person name="Papp V."/>
            <person name="Albert L."/>
            <person name="Andreopoulos W."/>
            <person name="Angelini C."/>
            <person name="Antonin V."/>
            <person name="Barry K.W."/>
            <person name="Bougher N.L."/>
            <person name="Buchanan P."/>
            <person name="Buyck B."/>
            <person name="Bense V."/>
            <person name="Catcheside P."/>
            <person name="Chovatia M."/>
            <person name="Cooper J."/>
            <person name="Damon W."/>
            <person name="Desjardin D."/>
            <person name="Finy P."/>
            <person name="Geml J."/>
            <person name="Haridas S."/>
            <person name="Hughes K."/>
            <person name="Justo A."/>
            <person name="Karasinski D."/>
            <person name="Kautmanova I."/>
            <person name="Kiss B."/>
            <person name="Kocsube S."/>
            <person name="Kotiranta H."/>
            <person name="LaButti K.M."/>
            <person name="Lechner B.E."/>
            <person name="Liimatainen K."/>
            <person name="Lipzen A."/>
            <person name="Lukacs Z."/>
            <person name="Mihaltcheva S."/>
            <person name="Morgado L.N."/>
            <person name="Niskanen T."/>
            <person name="Noordeloos M.E."/>
            <person name="Ohm R.A."/>
            <person name="Ortiz-Santana B."/>
            <person name="Ovrebo C."/>
            <person name="Racz N."/>
            <person name="Riley R."/>
            <person name="Savchenko A."/>
            <person name="Shiryaev A."/>
            <person name="Soop K."/>
            <person name="Spirin V."/>
            <person name="Szebenyi C."/>
            <person name="Tomsovsky M."/>
            <person name="Tulloss R.E."/>
            <person name="Uehling J."/>
            <person name="Grigoriev I.V."/>
            <person name="Vagvolgyi C."/>
            <person name="Papp T."/>
            <person name="Martin F.M."/>
            <person name="Miettinen O."/>
            <person name="Hibbett D.S."/>
            <person name="Nagy L.G."/>
        </authorList>
    </citation>
    <scope>NUCLEOTIDE SEQUENCE [LARGE SCALE GENOMIC DNA]</scope>
    <source>
        <strain evidence="1 2">CBS 121175</strain>
    </source>
</reference>
<name>A0A5C3KHL9_COPMA</name>
<evidence type="ECO:0000313" key="1">
    <source>
        <dbReference type="EMBL" id="TFK19636.1"/>
    </source>
</evidence>
<proteinExistence type="predicted"/>
<dbReference type="EMBL" id="ML210332">
    <property type="protein sequence ID" value="TFK19636.1"/>
    <property type="molecule type" value="Genomic_DNA"/>
</dbReference>
<accession>A0A5C3KHL9</accession>
<protein>
    <submittedName>
        <fullName evidence="1">Uncharacterized protein</fullName>
    </submittedName>
</protein>
<keyword evidence="2" id="KW-1185">Reference proteome</keyword>
<evidence type="ECO:0000313" key="2">
    <source>
        <dbReference type="Proteomes" id="UP000307440"/>
    </source>
</evidence>
<dbReference type="Proteomes" id="UP000307440">
    <property type="component" value="Unassembled WGS sequence"/>
</dbReference>
<dbReference type="SUPFAM" id="SSF52540">
    <property type="entry name" value="P-loop containing nucleoside triphosphate hydrolases"/>
    <property type="match status" value="1"/>
</dbReference>